<accession>A0AAE7VJR3</accession>
<sequence length="167" mass="19217">MTLLELLRQELPKRGGWPEGAEFAWVDPDCEIRFNNVSGDFFTKNKIDNDQIGKYSGDKRIKVTREQYEATGWDGIGLPPVGMEIEYKFAKVNYRTDFSRGKVLAYGTHNVFMEHWASRNEFIQPLDKIEFRPLRTEAERVIDEMVRLSGVSTGAAKILYDAGYRKG</sequence>
<protein>
    <submittedName>
        <fullName evidence="1">Uncharacterized protein</fullName>
    </submittedName>
</protein>
<proteinExistence type="predicted"/>
<organism evidence="1 2">
    <name type="scientific">Klebsiella phage Geezett</name>
    <dbReference type="NCBI Taxonomy" id="2861002"/>
    <lineage>
        <taxon>Viruses</taxon>
        <taxon>Duplodnaviria</taxon>
        <taxon>Heunggongvirae</taxon>
        <taxon>Uroviricota</taxon>
        <taxon>Caudoviricetes</taxon>
        <taxon>Jameshumphriesvirinae</taxon>
        <taxon>Geezettvirus</taxon>
        <taxon>Geezettvirus geezett</taxon>
    </lineage>
</organism>
<dbReference type="EMBL" id="MZ504995">
    <property type="protein sequence ID" value="QXV72078.1"/>
    <property type="molecule type" value="Genomic_DNA"/>
</dbReference>
<evidence type="ECO:0000313" key="1">
    <source>
        <dbReference type="EMBL" id="QXV72078.1"/>
    </source>
</evidence>
<name>A0AAE7VJR3_9CAUD</name>
<dbReference type="Proteomes" id="UP000828192">
    <property type="component" value="Segment"/>
</dbReference>
<gene>
    <name evidence="1" type="ORF">Geezett_006</name>
</gene>
<evidence type="ECO:0000313" key="2">
    <source>
        <dbReference type="Proteomes" id="UP000828192"/>
    </source>
</evidence>
<keyword evidence="2" id="KW-1185">Reference proteome</keyword>
<reference evidence="1" key="1">
    <citation type="journal article" date="2021" name="Microbiol. Resour. Announc.">
        <title>Complete Genome Sequence of the Virulent Klebsiella pneumoniae Phage Geezett Infecting Multidrug-Resistant Clinical Strains.</title>
        <authorList>
            <person name="Loh B."/>
            <person name="Zhang L."/>
            <person name="Hua X."/>
            <person name="Yu Y."/>
            <person name="Ma L."/>
            <person name="Wang X."/>
            <person name="Manohar P."/>
            <person name="Nachimuthu R."/>
            <person name="Martins W.M.B.S."/>
            <person name="Toleman M.A."/>
            <person name="Leptihn S."/>
        </authorList>
    </citation>
    <scope>NUCLEOTIDE SEQUENCE</scope>
</reference>